<keyword evidence="4" id="KW-0677">Repeat</keyword>
<evidence type="ECO:0000256" key="6">
    <source>
        <dbReference type="SAM" id="SignalP"/>
    </source>
</evidence>
<name>A0A8B7XMI7_ACAPL</name>
<dbReference type="FunFam" id="2.20.100.10:FF:000001">
    <property type="entry name" value="semaphorin-5A isoform X1"/>
    <property type="match status" value="1"/>
</dbReference>
<keyword evidence="3 6" id="KW-0732">Signal</keyword>
<gene>
    <name evidence="8" type="primary">LOC110974173</name>
</gene>
<keyword evidence="2" id="KW-0964">Secreted</keyword>
<feature type="chain" id="PRO_5034466018" evidence="6">
    <location>
        <begin position="29"/>
        <end position="247"/>
    </location>
</feature>
<evidence type="ECO:0000256" key="5">
    <source>
        <dbReference type="ARBA" id="ARBA00023157"/>
    </source>
</evidence>
<evidence type="ECO:0000313" key="7">
    <source>
        <dbReference type="Proteomes" id="UP000694845"/>
    </source>
</evidence>
<keyword evidence="7" id="KW-1185">Reference proteome</keyword>
<evidence type="ECO:0000256" key="4">
    <source>
        <dbReference type="ARBA" id="ARBA00022737"/>
    </source>
</evidence>
<comment type="subcellular location">
    <subcellularLocation>
        <location evidence="1">Secreted</location>
    </subcellularLocation>
</comment>
<organism evidence="7 8">
    <name type="scientific">Acanthaster planci</name>
    <name type="common">Crown-of-thorns starfish</name>
    <dbReference type="NCBI Taxonomy" id="133434"/>
    <lineage>
        <taxon>Eukaryota</taxon>
        <taxon>Metazoa</taxon>
        <taxon>Echinodermata</taxon>
        <taxon>Eleutherozoa</taxon>
        <taxon>Asterozoa</taxon>
        <taxon>Asteroidea</taxon>
        <taxon>Valvatacea</taxon>
        <taxon>Valvatida</taxon>
        <taxon>Acanthasteridae</taxon>
        <taxon>Acanthaster</taxon>
    </lineage>
</organism>
<proteinExistence type="predicted"/>
<dbReference type="InterPro" id="IPR000884">
    <property type="entry name" value="TSP1_rpt"/>
</dbReference>
<evidence type="ECO:0000256" key="1">
    <source>
        <dbReference type="ARBA" id="ARBA00004613"/>
    </source>
</evidence>
<dbReference type="PANTHER" id="PTHR22906:SF43">
    <property type="entry name" value="PROPERDIN"/>
    <property type="match status" value="1"/>
</dbReference>
<dbReference type="Proteomes" id="UP000694845">
    <property type="component" value="Unplaced"/>
</dbReference>
<evidence type="ECO:0000256" key="3">
    <source>
        <dbReference type="ARBA" id="ARBA00022729"/>
    </source>
</evidence>
<dbReference type="PANTHER" id="PTHR22906">
    <property type="entry name" value="PROPERDIN"/>
    <property type="match status" value="1"/>
</dbReference>
<keyword evidence="5" id="KW-1015">Disulfide bond</keyword>
<sequence length="247" mass="26896">MVSLAMSSLFSLTMCVLLVSVTSNPVTSQPDRNFFCFSHRTPIGKRGKCRDKIAPAQNLTQWDPATCCRAGGSGWSHRANGKRCEAACAENEPPRPTPQETEHGPVPMESFEMILDVGQASNGSTNYAVFSPVHGRWTGWSEWSECNQTDPCMPNSFQMSNRSCTAPSPANGGRFCRGPSTRTRPCSRRNCGPPRGSSGQWSSWGEWSLCSATKCGDAGYKYRERQCVGVATCVGSFVDLELCQAPC</sequence>
<dbReference type="PROSITE" id="PS50092">
    <property type="entry name" value="TSP1"/>
    <property type="match status" value="2"/>
</dbReference>
<dbReference type="OrthoDB" id="6273859at2759"/>
<dbReference type="RefSeq" id="XP_022081301.1">
    <property type="nucleotide sequence ID" value="XM_022225609.1"/>
</dbReference>
<reference evidence="8" key="1">
    <citation type="submission" date="2025-08" db="UniProtKB">
        <authorList>
            <consortium name="RefSeq"/>
        </authorList>
    </citation>
    <scope>IDENTIFICATION</scope>
</reference>
<dbReference type="AlphaFoldDB" id="A0A8B7XMI7"/>
<dbReference type="Pfam" id="PF00090">
    <property type="entry name" value="TSP_1"/>
    <property type="match status" value="2"/>
</dbReference>
<evidence type="ECO:0000313" key="8">
    <source>
        <dbReference type="RefSeq" id="XP_022081301.1"/>
    </source>
</evidence>
<protein>
    <submittedName>
        <fullName evidence="8">Semaphorin-5A-like isoform X2</fullName>
    </submittedName>
</protein>
<dbReference type="Gene3D" id="2.20.100.10">
    <property type="entry name" value="Thrombospondin type-1 (TSP1) repeat"/>
    <property type="match status" value="2"/>
</dbReference>
<dbReference type="GeneID" id="110974173"/>
<dbReference type="InterPro" id="IPR036383">
    <property type="entry name" value="TSP1_rpt_sf"/>
</dbReference>
<evidence type="ECO:0000256" key="2">
    <source>
        <dbReference type="ARBA" id="ARBA00022525"/>
    </source>
</evidence>
<accession>A0A8B7XMI7</accession>
<feature type="signal peptide" evidence="6">
    <location>
        <begin position="1"/>
        <end position="28"/>
    </location>
</feature>
<dbReference type="InterPro" id="IPR052065">
    <property type="entry name" value="Compl_asym_regulator"/>
</dbReference>
<dbReference type="SUPFAM" id="SSF82895">
    <property type="entry name" value="TSP-1 type 1 repeat"/>
    <property type="match status" value="2"/>
</dbReference>
<dbReference type="SMART" id="SM00209">
    <property type="entry name" value="TSP1"/>
    <property type="match status" value="2"/>
</dbReference>